<dbReference type="GO" id="GO:0000978">
    <property type="term" value="F:RNA polymerase II cis-regulatory region sequence-specific DNA binding"/>
    <property type="evidence" value="ECO:0007669"/>
    <property type="project" value="TreeGrafter"/>
</dbReference>
<dbReference type="PROSITE" id="PS50888">
    <property type="entry name" value="BHLH"/>
    <property type="match status" value="1"/>
</dbReference>
<dbReference type="EMBL" id="VOIH02000002">
    <property type="protein sequence ID" value="KAF3452677.1"/>
    <property type="molecule type" value="Genomic_DNA"/>
</dbReference>
<dbReference type="InterPro" id="IPR011598">
    <property type="entry name" value="bHLH_dom"/>
</dbReference>
<proteinExistence type="predicted"/>
<evidence type="ECO:0000256" key="3">
    <source>
        <dbReference type="ARBA" id="ARBA00023125"/>
    </source>
</evidence>
<feature type="region of interest" description="Disordered" evidence="6">
    <location>
        <begin position="261"/>
        <end position="282"/>
    </location>
</feature>
<feature type="compositionally biased region" description="Polar residues" evidence="6">
    <location>
        <begin position="271"/>
        <end position="282"/>
    </location>
</feature>
<dbReference type="Pfam" id="PF00010">
    <property type="entry name" value="HLH"/>
    <property type="match status" value="1"/>
</dbReference>
<dbReference type="OrthoDB" id="2019494at2759"/>
<dbReference type="FunFam" id="4.10.280.10:FF:000021">
    <property type="entry name" value="Transcription factor bHLH130 family"/>
    <property type="match status" value="1"/>
</dbReference>
<dbReference type="AlphaFoldDB" id="A0A8K0MNK4"/>
<comment type="caution">
    <text evidence="8">The sequence shown here is derived from an EMBL/GenBank/DDBJ whole genome shotgun (WGS) entry which is preliminary data.</text>
</comment>
<dbReference type="GO" id="GO:0005634">
    <property type="term" value="C:nucleus"/>
    <property type="evidence" value="ECO:0007669"/>
    <property type="project" value="UniProtKB-SubCell"/>
</dbReference>
<reference evidence="8" key="1">
    <citation type="submission" date="2020-03" db="EMBL/GenBank/DDBJ databases">
        <title>A high-quality chromosome-level genome assembly of a woody plant with both climbing and erect habits, Rhamnella rubrinervis.</title>
        <authorList>
            <person name="Lu Z."/>
            <person name="Yang Y."/>
            <person name="Zhu X."/>
            <person name="Sun Y."/>
        </authorList>
    </citation>
    <scope>NUCLEOTIDE SEQUENCE</scope>
    <source>
        <strain evidence="8">BYM</strain>
        <tissue evidence="8">Leaf</tissue>
    </source>
</reference>
<accession>A0A8K0MNK4</accession>
<sequence length="596" mass="66292">MSLMYTSNVNYQDVELRKNQQAFMDSNFCQMQQQQQQQQQQQSSGLMRYHSAPSSLLASFLDNNGGGGSGGSDDYRYVRPSSPEVETMLARFISECNGPDHHSGSNGLLQFGDRSVMKQEAEDSVPEQNKYSNGTTHMMYLNEAPQVHALHSHNSMDASVSGGSAFDRNYAVINSTRFEDSLQSKMGARNRSNLVRQSSSPAGFFSDLTADNGSAAMRGVASFRAYKEEPNPSTCTLSNQINFSSGSSSYSRPLPQIAESENEKMGMSSPEGGQSLENSDFPNGSWDDSAFHSLKRARDNDGNMFSTSIALETQNTDFRNHSQTLTHHLSLPKSFETATVQKFLQFQGSAPCKIRAKRGFATHPRSIAERVRRTRISERMRKLQDLFPNMDKQTNTADMLDLAVEYIKDLQKQVEVLKDRGFVIIDSLEFGIEFEFHLNKRKYQGREDILIVVIMVMSNMVVMGVTEATQRAINHPSSSSSSFSSNPSPTIILGPEVLFSIFKNGSMFVMEGTKQAINHLSSSPSSYSTLPVQSSIEGIRELVGARVRQIVHEIDVIVACEAEGSLKCQGKMGLEFAKCYEAELHGCLKKPNWPFR</sequence>
<dbReference type="GO" id="GO:0000981">
    <property type="term" value="F:DNA-binding transcription factor activity, RNA polymerase II-specific"/>
    <property type="evidence" value="ECO:0007669"/>
    <property type="project" value="TreeGrafter"/>
</dbReference>
<evidence type="ECO:0000313" key="9">
    <source>
        <dbReference type="Proteomes" id="UP000796880"/>
    </source>
</evidence>
<dbReference type="PANTHER" id="PTHR16223">
    <property type="entry name" value="TRANSCRIPTION FACTOR BHLH83-RELATED"/>
    <property type="match status" value="1"/>
</dbReference>
<dbReference type="PANTHER" id="PTHR16223:SF345">
    <property type="entry name" value="TRANSCRIPTION FACTOR BHLH130-LIKE"/>
    <property type="match status" value="1"/>
</dbReference>
<keyword evidence="9" id="KW-1185">Reference proteome</keyword>
<evidence type="ECO:0000256" key="5">
    <source>
        <dbReference type="ARBA" id="ARBA00023242"/>
    </source>
</evidence>
<feature type="region of interest" description="Disordered" evidence="6">
    <location>
        <begin position="57"/>
        <end position="76"/>
    </location>
</feature>
<dbReference type="Gene3D" id="4.10.280.10">
    <property type="entry name" value="Helix-loop-helix DNA-binding domain"/>
    <property type="match status" value="1"/>
</dbReference>
<gene>
    <name evidence="8" type="ORF">FNV43_RR03110</name>
</gene>
<keyword evidence="3" id="KW-0238">DNA-binding</keyword>
<dbReference type="GO" id="GO:0046983">
    <property type="term" value="F:protein dimerization activity"/>
    <property type="evidence" value="ECO:0007669"/>
    <property type="project" value="InterPro"/>
</dbReference>
<evidence type="ECO:0000313" key="8">
    <source>
        <dbReference type="EMBL" id="KAF3452677.1"/>
    </source>
</evidence>
<comment type="subcellular location">
    <subcellularLocation>
        <location evidence="1">Nucleus</location>
    </subcellularLocation>
</comment>
<evidence type="ECO:0000256" key="2">
    <source>
        <dbReference type="ARBA" id="ARBA00023015"/>
    </source>
</evidence>
<name>A0A8K0MNK4_9ROSA</name>
<evidence type="ECO:0000256" key="1">
    <source>
        <dbReference type="ARBA" id="ARBA00004123"/>
    </source>
</evidence>
<dbReference type="SMART" id="SM00353">
    <property type="entry name" value="HLH"/>
    <property type="match status" value="1"/>
</dbReference>
<keyword evidence="2" id="KW-0805">Transcription regulation</keyword>
<dbReference type="SUPFAM" id="SSF47459">
    <property type="entry name" value="HLH, helix-loop-helix DNA-binding domain"/>
    <property type="match status" value="1"/>
</dbReference>
<dbReference type="Proteomes" id="UP000796880">
    <property type="component" value="Unassembled WGS sequence"/>
</dbReference>
<evidence type="ECO:0000256" key="6">
    <source>
        <dbReference type="SAM" id="MobiDB-lite"/>
    </source>
</evidence>
<organism evidence="8 9">
    <name type="scientific">Rhamnella rubrinervis</name>
    <dbReference type="NCBI Taxonomy" id="2594499"/>
    <lineage>
        <taxon>Eukaryota</taxon>
        <taxon>Viridiplantae</taxon>
        <taxon>Streptophyta</taxon>
        <taxon>Embryophyta</taxon>
        <taxon>Tracheophyta</taxon>
        <taxon>Spermatophyta</taxon>
        <taxon>Magnoliopsida</taxon>
        <taxon>eudicotyledons</taxon>
        <taxon>Gunneridae</taxon>
        <taxon>Pentapetalae</taxon>
        <taxon>rosids</taxon>
        <taxon>fabids</taxon>
        <taxon>Rosales</taxon>
        <taxon>Rhamnaceae</taxon>
        <taxon>rhamnoid group</taxon>
        <taxon>Rhamneae</taxon>
        <taxon>Rhamnella</taxon>
    </lineage>
</organism>
<keyword evidence="5" id="KW-0539">Nucleus</keyword>
<keyword evidence="4" id="KW-0804">Transcription</keyword>
<evidence type="ECO:0000259" key="7">
    <source>
        <dbReference type="PROSITE" id="PS50888"/>
    </source>
</evidence>
<evidence type="ECO:0000256" key="4">
    <source>
        <dbReference type="ARBA" id="ARBA00023163"/>
    </source>
</evidence>
<dbReference type="InterPro" id="IPR045843">
    <property type="entry name" value="IND-like"/>
</dbReference>
<feature type="domain" description="BHLH" evidence="7">
    <location>
        <begin position="360"/>
        <end position="410"/>
    </location>
</feature>
<dbReference type="InterPro" id="IPR036638">
    <property type="entry name" value="HLH_DNA-bd_sf"/>
</dbReference>
<protein>
    <recommendedName>
        <fullName evidence="7">BHLH domain-containing protein</fullName>
    </recommendedName>
</protein>